<dbReference type="GO" id="GO:0015031">
    <property type="term" value="P:protein transport"/>
    <property type="evidence" value="ECO:0007669"/>
    <property type="project" value="UniProtKB-KW"/>
</dbReference>
<dbReference type="InterPro" id="IPR018035">
    <property type="entry name" value="Flagellar_FliH/T3SS_HrpE"/>
</dbReference>
<dbReference type="GO" id="GO:0005829">
    <property type="term" value="C:cytosol"/>
    <property type="evidence" value="ECO:0007669"/>
    <property type="project" value="TreeGrafter"/>
</dbReference>
<comment type="similarity">
    <text evidence="2">Belongs to the FliH family.</text>
</comment>
<evidence type="ECO:0000256" key="3">
    <source>
        <dbReference type="ARBA" id="ARBA00022448"/>
    </source>
</evidence>
<dbReference type="STRING" id="995034.SAMN05216219_0545"/>
<comment type="function">
    <text evidence="1">Needed for flagellar regrowth and assembly.</text>
</comment>
<dbReference type="GO" id="GO:0044781">
    <property type="term" value="P:bacterial-type flagellum organization"/>
    <property type="evidence" value="ECO:0007669"/>
    <property type="project" value="UniProtKB-KW"/>
</dbReference>
<keyword evidence="9" id="KW-1185">Reference proteome</keyword>
<keyword evidence="3" id="KW-0813">Transport</keyword>
<dbReference type="RefSeq" id="WP_090708553.1">
    <property type="nucleotide sequence ID" value="NZ_FOVM01000001.1"/>
</dbReference>
<name>A0A1I4YVA1_9MICO</name>
<reference evidence="9" key="1">
    <citation type="submission" date="2016-10" db="EMBL/GenBank/DDBJ databases">
        <authorList>
            <person name="Varghese N."/>
            <person name="Submissions S."/>
        </authorList>
    </citation>
    <scope>NUCLEOTIDE SEQUENCE [LARGE SCALE GENOMIC DNA]</scope>
    <source>
        <strain evidence="9">CGMCC 1.11101</strain>
    </source>
</reference>
<evidence type="ECO:0000256" key="4">
    <source>
        <dbReference type="ARBA" id="ARBA00022795"/>
    </source>
</evidence>
<dbReference type="EMBL" id="FOVM01000001">
    <property type="protein sequence ID" value="SFN41958.1"/>
    <property type="molecule type" value="Genomic_DNA"/>
</dbReference>
<dbReference type="InterPro" id="IPR051472">
    <property type="entry name" value="T3SS_Stator/FliH"/>
</dbReference>
<gene>
    <name evidence="8" type="ORF">SAMN05216219_0545</name>
</gene>
<evidence type="ECO:0000313" key="9">
    <source>
        <dbReference type="Proteomes" id="UP000198867"/>
    </source>
</evidence>
<organism evidence="8 9">
    <name type="scientific">Mycetocola miduiensis</name>
    <dbReference type="NCBI Taxonomy" id="995034"/>
    <lineage>
        <taxon>Bacteria</taxon>
        <taxon>Bacillati</taxon>
        <taxon>Actinomycetota</taxon>
        <taxon>Actinomycetes</taxon>
        <taxon>Micrococcales</taxon>
        <taxon>Microbacteriaceae</taxon>
        <taxon>Mycetocola</taxon>
    </lineage>
</organism>
<evidence type="ECO:0000259" key="7">
    <source>
        <dbReference type="Pfam" id="PF02108"/>
    </source>
</evidence>
<dbReference type="PANTHER" id="PTHR34982">
    <property type="entry name" value="YOP PROTEINS TRANSLOCATION PROTEIN L"/>
    <property type="match status" value="1"/>
</dbReference>
<evidence type="ECO:0000256" key="6">
    <source>
        <dbReference type="ARBA" id="ARBA00023225"/>
    </source>
</evidence>
<accession>A0A1I4YVA1</accession>
<dbReference type="OrthoDB" id="5114026at2"/>
<proteinExistence type="inferred from homology"/>
<dbReference type="Proteomes" id="UP000198867">
    <property type="component" value="Unassembled WGS sequence"/>
</dbReference>
<evidence type="ECO:0000256" key="5">
    <source>
        <dbReference type="ARBA" id="ARBA00022927"/>
    </source>
</evidence>
<dbReference type="AlphaFoldDB" id="A0A1I4YVA1"/>
<evidence type="ECO:0000256" key="1">
    <source>
        <dbReference type="ARBA" id="ARBA00003041"/>
    </source>
</evidence>
<keyword evidence="6" id="KW-1006">Bacterial flagellum protein export</keyword>
<dbReference type="Pfam" id="PF02108">
    <property type="entry name" value="FliH"/>
    <property type="match status" value="1"/>
</dbReference>
<keyword evidence="8" id="KW-0282">Flagellum</keyword>
<keyword evidence="5" id="KW-0653">Protein transport</keyword>
<evidence type="ECO:0000313" key="8">
    <source>
        <dbReference type="EMBL" id="SFN41958.1"/>
    </source>
</evidence>
<keyword evidence="8" id="KW-0966">Cell projection</keyword>
<keyword evidence="4" id="KW-1005">Bacterial flagellum biogenesis</keyword>
<dbReference type="PANTHER" id="PTHR34982:SF1">
    <property type="entry name" value="FLAGELLAR ASSEMBLY PROTEIN FLIH"/>
    <property type="match status" value="1"/>
</dbReference>
<feature type="domain" description="Flagellar assembly protein FliH/Type III secretion system HrpE" evidence="7">
    <location>
        <begin position="87"/>
        <end position="191"/>
    </location>
</feature>
<protein>
    <submittedName>
        <fullName evidence="8">Flagellar assembly protein FliH</fullName>
    </submittedName>
</protein>
<keyword evidence="8" id="KW-0969">Cilium</keyword>
<evidence type="ECO:0000256" key="2">
    <source>
        <dbReference type="ARBA" id="ARBA00006602"/>
    </source>
</evidence>
<sequence length="202" mass="21034">MLTELAFSAVSLPSLSHPDAERTERQARTRGHAAGYAAGLRAAEKELRERQTVLEAEHAELLRAGRVRIERALEALAAATRAADARALPVLRESEATLAAAAIDLAEAIIGHELSDGDRAARAALGRALGAVPSTDLTSIRMNPSDLALIDPDLRDGAGVDLVADATLHPGDALALLPDGYVDARIGTALDRARAALLGSSS</sequence>